<organism evidence="2 3">
    <name type="scientific">Candidatus Komeilibacteria bacterium RIFCSPLOWO2_01_FULL_52_15</name>
    <dbReference type="NCBI Taxonomy" id="1798551"/>
    <lineage>
        <taxon>Bacteria</taxon>
        <taxon>Candidatus Komeiliibacteriota</taxon>
    </lineage>
</organism>
<feature type="transmembrane region" description="Helical" evidence="1">
    <location>
        <begin position="110"/>
        <end position="129"/>
    </location>
</feature>
<keyword evidence="1" id="KW-1133">Transmembrane helix</keyword>
<keyword evidence="1" id="KW-0812">Transmembrane</keyword>
<dbReference type="AlphaFoldDB" id="A0A1G2BPW0"/>
<dbReference type="STRING" id="1798551.A3B30_00070"/>
<feature type="transmembrane region" description="Helical" evidence="1">
    <location>
        <begin position="84"/>
        <end position="104"/>
    </location>
</feature>
<sequence>MKKDFKYWLRWIAVLPGAILAGLLATFVLHWVLYSTLRNEAIFIDPYPELPERILSAFTIALGFVWLGARIAPDNKGKAATSLLVIYIIFWAASNLTTLVNYGATVTFQYGGVPTILALAGAILGFYLTKREAKRKA</sequence>
<comment type="caution">
    <text evidence="2">The sequence shown here is derived from an EMBL/GenBank/DDBJ whole genome shotgun (WGS) entry which is preliminary data.</text>
</comment>
<keyword evidence="1" id="KW-0472">Membrane</keyword>
<accession>A0A1G2BPW0</accession>
<dbReference type="EMBL" id="MHKM01000026">
    <property type="protein sequence ID" value="OGY91164.1"/>
    <property type="molecule type" value="Genomic_DNA"/>
</dbReference>
<name>A0A1G2BPW0_9BACT</name>
<evidence type="ECO:0000256" key="1">
    <source>
        <dbReference type="SAM" id="Phobius"/>
    </source>
</evidence>
<evidence type="ECO:0000313" key="3">
    <source>
        <dbReference type="Proteomes" id="UP000178248"/>
    </source>
</evidence>
<feature type="transmembrane region" description="Helical" evidence="1">
    <location>
        <begin position="12"/>
        <end position="34"/>
    </location>
</feature>
<reference evidence="2 3" key="1">
    <citation type="journal article" date="2016" name="Nat. Commun.">
        <title>Thousands of microbial genomes shed light on interconnected biogeochemical processes in an aquifer system.</title>
        <authorList>
            <person name="Anantharaman K."/>
            <person name="Brown C.T."/>
            <person name="Hug L.A."/>
            <person name="Sharon I."/>
            <person name="Castelle C.J."/>
            <person name="Probst A.J."/>
            <person name="Thomas B.C."/>
            <person name="Singh A."/>
            <person name="Wilkins M.J."/>
            <person name="Karaoz U."/>
            <person name="Brodie E.L."/>
            <person name="Williams K.H."/>
            <person name="Hubbard S.S."/>
            <person name="Banfield J.F."/>
        </authorList>
    </citation>
    <scope>NUCLEOTIDE SEQUENCE [LARGE SCALE GENOMIC DNA]</scope>
</reference>
<proteinExistence type="predicted"/>
<protein>
    <submittedName>
        <fullName evidence="2">Uncharacterized protein</fullName>
    </submittedName>
</protein>
<dbReference type="Proteomes" id="UP000178248">
    <property type="component" value="Unassembled WGS sequence"/>
</dbReference>
<feature type="transmembrane region" description="Helical" evidence="1">
    <location>
        <begin position="54"/>
        <end position="72"/>
    </location>
</feature>
<evidence type="ECO:0000313" key="2">
    <source>
        <dbReference type="EMBL" id="OGY91164.1"/>
    </source>
</evidence>
<gene>
    <name evidence="2" type="ORF">A3B30_00070</name>
</gene>